<dbReference type="PANTHER" id="PTHR21284:SF12">
    <property type="entry name" value="EG:80H7.2 PROTEIN"/>
    <property type="match status" value="1"/>
</dbReference>
<dbReference type="GO" id="GO:0016020">
    <property type="term" value="C:membrane"/>
    <property type="evidence" value="ECO:0007669"/>
    <property type="project" value="UniProtKB-SubCell"/>
</dbReference>
<dbReference type="AlphaFoldDB" id="A0A2T7PEG9"/>
<keyword evidence="2 5" id="KW-0812">Transmembrane</keyword>
<comment type="caution">
    <text evidence="6">The sequence shown here is derived from an EMBL/GenBank/DDBJ whole genome shotgun (WGS) entry which is preliminary data.</text>
</comment>
<feature type="transmembrane region" description="Helical" evidence="5">
    <location>
        <begin position="111"/>
        <end position="134"/>
    </location>
</feature>
<evidence type="ECO:0008006" key="8">
    <source>
        <dbReference type="Google" id="ProtNLM"/>
    </source>
</evidence>
<evidence type="ECO:0000256" key="1">
    <source>
        <dbReference type="ARBA" id="ARBA00004141"/>
    </source>
</evidence>
<evidence type="ECO:0000256" key="5">
    <source>
        <dbReference type="SAM" id="Phobius"/>
    </source>
</evidence>
<proteinExistence type="predicted"/>
<evidence type="ECO:0000256" key="3">
    <source>
        <dbReference type="ARBA" id="ARBA00022989"/>
    </source>
</evidence>
<dbReference type="InterPro" id="IPR004031">
    <property type="entry name" value="PMP22/EMP/MP20/Claudin"/>
</dbReference>
<sequence length="174" mass="18746">MDNISFSLNVALILQGLGALFDLIGYAAPYWHDERYVTYHFYYGLWKRCVEKGPFGTVIVEVCTSLISGDHAHGYTRATQFFETVGLIAAIASIVLLLLGVCVATCRDRRILPILSGICSIAAAGCILLGTVIFGANDAEEDHLSWAFALCIVGGIFFGVAGVLIIVASVVLKR</sequence>
<keyword evidence="4 5" id="KW-0472">Membrane</keyword>
<dbReference type="Gene3D" id="1.20.140.150">
    <property type="match status" value="1"/>
</dbReference>
<dbReference type="Pfam" id="PF00822">
    <property type="entry name" value="PMP22_Claudin"/>
    <property type="match status" value="1"/>
</dbReference>
<keyword evidence="3 5" id="KW-1133">Transmembrane helix</keyword>
<protein>
    <recommendedName>
        <fullName evidence="8">Claudin</fullName>
    </recommendedName>
</protein>
<evidence type="ECO:0000256" key="4">
    <source>
        <dbReference type="ARBA" id="ARBA00023136"/>
    </source>
</evidence>
<feature type="transmembrane region" description="Helical" evidence="5">
    <location>
        <begin position="146"/>
        <end position="172"/>
    </location>
</feature>
<reference evidence="6 7" key="1">
    <citation type="submission" date="2018-04" db="EMBL/GenBank/DDBJ databases">
        <title>The genome of golden apple snail Pomacea canaliculata provides insight into stress tolerance and invasive adaptation.</title>
        <authorList>
            <person name="Liu C."/>
            <person name="Liu B."/>
            <person name="Ren Y."/>
            <person name="Zhang Y."/>
            <person name="Wang H."/>
            <person name="Li S."/>
            <person name="Jiang F."/>
            <person name="Yin L."/>
            <person name="Zhang G."/>
            <person name="Qian W."/>
            <person name="Fan W."/>
        </authorList>
    </citation>
    <scope>NUCLEOTIDE SEQUENCE [LARGE SCALE GENOMIC DNA]</scope>
    <source>
        <strain evidence="6">SZHN2017</strain>
        <tissue evidence="6">Muscle</tissue>
    </source>
</reference>
<dbReference type="PANTHER" id="PTHR21284">
    <property type="entry name" value="EG:80H7.2 PROTEIN"/>
    <property type="match status" value="1"/>
</dbReference>
<keyword evidence="7" id="KW-1185">Reference proteome</keyword>
<name>A0A2T7PEG9_POMCA</name>
<dbReference type="EMBL" id="PZQS01000004">
    <property type="protein sequence ID" value="PVD31807.1"/>
    <property type="molecule type" value="Genomic_DNA"/>
</dbReference>
<evidence type="ECO:0000313" key="7">
    <source>
        <dbReference type="Proteomes" id="UP000245119"/>
    </source>
</evidence>
<evidence type="ECO:0000256" key="2">
    <source>
        <dbReference type="ARBA" id="ARBA00022692"/>
    </source>
</evidence>
<gene>
    <name evidence="6" type="ORF">C0Q70_07225</name>
</gene>
<accession>A0A2T7PEG9</accession>
<comment type="subcellular location">
    <subcellularLocation>
        <location evidence="1">Membrane</location>
        <topology evidence="1">Multi-pass membrane protein</topology>
    </subcellularLocation>
</comment>
<dbReference type="Proteomes" id="UP000245119">
    <property type="component" value="Linkage Group LG4"/>
</dbReference>
<feature type="transmembrane region" description="Helical" evidence="5">
    <location>
        <begin position="85"/>
        <end position="104"/>
    </location>
</feature>
<dbReference type="OrthoDB" id="6157359at2759"/>
<organism evidence="6 7">
    <name type="scientific">Pomacea canaliculata</name>
    <name type="common">Golden apple snail</name>
    <dbReference type="NCBI Taxonomy" id="400727"/>
    <lineage>
        <taxon>Eukaryota</taxon>
        <taxon>Metazoa</taxon>
        <taxon>Spiralia</taxon>
        <taxon>Lophotrochozoa</taxon>
        <taxon>Mollusca</taxon>
        <taxon>Gastropoda</taxon>
        <taxon>Caenogastropoda</taxon>
        <taxon>Architaenioglossa</taxon>
        <taxon>Ampullarioidea</taxon>
        <taxon>Ampullariidae</taxon>
        <taxon>Pomacea</taxon>
    </lineage>
</organism>
<evidence type="ECO:0000313" key="6">
    <source>
        <dbReference type="EMBL" id="PVD31807.1"/>
    </source>
</evidence>